<keyword evidence="2" id="KW-0645">Protease</keyword>
<accession>A0ABQ8E4K3</accession>
<evidence type="ECO:0000259" key="5">
    <source>
        <dbReference type="Pfam" id="PF02902"/>
    </source>
</evidence>
<dbReference type="Gene3D" id="3.40.395.10">
    <property type="entry name" value="Adenoviral Proteinase, Chain A"/>
    <property type="match status" value="1"/>
</dbReference>
<feature type="compositionally biased region" description="Polar residues" evidence="4">
    <location>
        <begin position="49"/>
        <end position="61"/>
    </location>
</feature>
<dbReference type="SUPFAM" id="SSF54001">
    <property type="entry name" value="Cysteine proteinases"/>
    <property type="match status" value="1"/>
</dbReference>
<evidence type="ECO:0000256" key="4">
    <source>
        <dbReference type="SAM" id="MobiDB-lite"/>
    </source>
</evidence>
<gene>
    <name evidence="6" type="ORF">HID58_013669</name>
</gene>
<dbReference type="InterPro" id="IPR003653">
    <property type="entry name" value="Peptidase_C48_C"/>
</dbReference>
<evidence type="ECO:0000313" key="6">
    <source>
        <dbReference type="EMBL" id="KAH0936552.1"/>
    </source>
</evidence>
<dbReference type="Pfam" id="PF02902">
    <property type="entry name" value="Peptidase_C48"/>
    <property type="match status" value="1"/>
</dbReference>
<name>A0ABQ8E4K3_BRANA</name>
<dbReference type="EMBL" id="JAGKQM010000003">
    <property type="protein sequence ID" value="KAH0936552.1"/>
    <property type="molecule type" value="Genomic_DNA"/>
</dbReference>
<comment type="similarity">
    <text evidence="1">Belongs to the peptidase C48 family.</text>
</comment>
<feature type="compositionally biased region" description="Gly residues" evidence="4">
    <location>
        <begin position="1"/>
        <end position="10"/>
    </location>
</feature>
<protein>
    <recommendedName>
        <fullName evidence="5">Ubiquitin-like protease family profile domain-containing protein</fullName>
    </recommendedName>
</protein>
<sequence>GSVGGDGVRGGYDKGVNGVDTLRGTNELERNHQFRQCDQSKASAAATAPGQSTETAPVNRSEPTLAPALIFPKPTFSLGLTQDHRIEMEAVMVVVSLHWKVVVKTLVLKQRKSKRLKVPPKSLLGAYACDKRLLNQVRQAVADSNNSSVNIDYLAKFFKFLDLLKKDFSVTTLAGTVDSDELYGIVERSTSLSAKHVVDVLINHISSLFHSLAPANQKTSCVFLDTEFISMLSKTSTKFSKVLKKVSFKFPSNVVASIPADVAFGEADRFYFPFNLDKKNWVAICVDCTSWTLSVLDCNISLRSDQMMIKEVGPLAQMFPFLLTQMGKQCGCREGKPMAVDRLRSIPQHNTIMDSGVASVLFILAHAVAGVEACKCITSDVITTEVERLLVTLYEGNVGPL</sequence>
<dbReference type="Proteomes" id="UP000824890">
    <property type="component" value="Unassembled WGS sequence"/>
</dbReference>
<proteinExistence type="inferred from homology"/>
<evidence type="ECO:0000313" key="7">
    <source>
        <dbReference type="Proteomes" id="UP000824890"/>
    </source>
</evidence>
<evidence type="ECO:0000256" key="1">
    <source>
        <dbReference type="ARBA" id="ARBA00005234"/>
    </source>
</evidence>
<keyword evidence="7" id="KW-1185">Reference proteome</keyword>
<organism evidence="6 7">
    <name type="scientific">Brassica napus</name>
    <name type="common">Rape</name>
    <dbReference type="NCBI Taxonomy" id="3708"/>
    <lineage>
        <taxon>Eukaryota</taxon>
        <taxon>Viridiplantae</taxon>
        <taxon>Streptophyta</taxon>
        <taxon>Embryophyta</taxon>
        <taxon>Tracheophyta</taxon>
        <taxon>Spermatophyta</taxon>
        <taxon>Magnoliopsida</taxon>
        <taxon>eudicotyledons</taxon>
        <taxon>Gunneridae</taxon>
        <taxon>Pentapetalae</taxon>
        <taxon>rosids</taxon>
        <taxon>malvids</taxon>
        <taxon>Brassicales</taxon>
        <taxon>Brassicaceae</taxon>
        <taxon>Brassiceae</taxon>
        <taxon>Brassica</taxon>
    </lineage>
</organism>
<reference evidence="6 7" key="1">
    <citation type="submission" date="2021-05" db="EMBL/GenBank/DDBJ databases">
        <title>Genome Assembly of Synthetic Allotetraploid Brassica napus Reveals Homoeologous Exchanges between Subgenomes.</title>
        <authorList>
            <person name="Davis J.T."/>
        </authorList>
    </citation>
    <scope>NUCLEOTIDE SEQUENCE [LARGE SCALE GENOMIC DNA]</scope>
    <source>
        <strain evidence="7">cv. Da-Ae</strain>
        <tissue evidence="6">Seedling</tissue>
    </source>
</reference>
<dbReference type="InterPro" id="IPR038765">
    <property type="entry name" value="Papain-like_cys_pep_sf"/>
</dbReference>
<keyword evidence="3" id="KW-0378">Hydrolase</keyword>
<feature type="non-terminal residue" evidence="6">
    <location>
        <position position="1"/>
    </location>
</feature>
<evidence type="ECO:0000256" key="2">
    <source>
        <dbReference type="ARBA" id="ARBA00022670"/>
    </source>
</evidence>
<feature type="region of interest" description="Disordered" evidence="4">
    <location>
        <begin position="1"/>
        <end position="61"/>
    </location>
</feature>
<comment type="caution">
    <text evidence="6">The sequence shown here is derived from an EMBL/GenBank/DDBJ whole genome shotgun (WGS) entry which is preliminary data.</text>
</comment>
<feature type="domain" description="Ubiquitin-like protease family profile" evidence="5">
    <location>
        <begin position="197"/>
        <end position="372"/>
    </location>
</feature>
<evidence type="ECO:0000256" key="3">
    <source>
        <dbReference type="ARBA" id="ARBA00022801"/>
    </source>
</evidence>